<keyword evidence="5 7" id="KW-0472">Membrane</keyword>
<dbReference type="eggNOG" id="COG4771">
    <property type="taxonomic scope" value="Bacteria"/>
</dbReference>
<dbReference type="Gene3D" id="2.40.170.20">
    <property type="entry name" value="TonB-dependent receptor, beta-barrel domain"/>
    <property type="match status" value="1"/>
</dbReference>
<protein>
    <submittedName>
        <fullName evidence="11">TonB-dependent receptor plug</fullName>
    </submittedName>
</protein>
<dbReference type="SUPFAM" id="SSF56935">
    <property type="entry name" value="Porins"/>
    <property type="match status" value="1"/>
</dbReference>
<proteinExistence type="inferred from homology"/>
<dbReference type="STRING" id="485917.Phep_0725"/>
<dbReference type="KEGG" id="phe:Phep_0725"/>
<keyword evidence="11" id="KW-0675">Receptor</keyword>
<dbReference type="InterPro" id="IPR011662">
    <property type="entry name" value="Secretin/TonB_short_N"/>
</dbReference>
<dbReference type="Pfam" id="PF07715">
    <property type="entry name" value="Plug"/>
    <property type="match status" value="1"/>
</dbReference>
<feature type="signal peptide" evidence="8">
    <location>
        <begin position="1"/>
        <end position="24"/>
    </location>
</feature>
<evidence type="ECO:0000313" key="11">
    <source>
        <dbReference type="EMBL" id="ACU02947.1"/>
    </source>
</evidence>
<dbReference type="InterPro" id="IPR036942">
    <property type="entry name" value="Beta-barrel_TonB_sf"/>
</dbReference>
<dbReference type="PROSITE" id="PS52016">
    <property type="entry name" value="TONB_DEPENDENT_REC_3"/>
    <property type="match status" value="1"/>
</dbReference>
<dbReference type="InterPro" id="IPR037066">
    <property type="entry name" value="Plug_dom_sf"/>
</dbReference>
<dbReference type="Gene3D" id="2.60.40.1120">
    <property type="entry name" value="Carboxypeptidase-like, regulatory domain"/>
    <property type="match status" value="1"/>
</dbReference>
<dbReference type="InterPro" id="IPR012910">
    <property type="entry name" value="Plug_dom"/>
</dbReference>
<dbReference type="InterPro" id="IPR023997">
    <property type="entry name" value="TonB-dep_OMP_SusC/RagA_CS"/>
</dbReference>
<evidence type="ECO:0000256" key="3">
    <source>
        <dbReference type="ARBA" id="ARBA00022452"/>
    </source>
</evidence>
<dbReference type="Pfam" id="PF07660">
    <property type="entry name" value="STN"/>
    <property type="match status" value="1"/>
</dbReference>
<comment type="similarity">
    <text evidence="7">Belongs to the TonB-dependent receptor family.</text>
</comment>
<dbReference type="Pfam" id="PF13715">
    <property type="entry name" value="CarbopepD_reg_2"/>
    <property type="match status" value="1"/>
</dbReference>
<dbReference type="EMBL" id="CP001681">
    <property type="protein sequence ID" value="ACU02947.1"/>
    <property type="molecule type" value="Genomic_DNA"/>
</dbReference>
<keyword evidence="8" id="KW-0732">Signal</keyword>
<dbReference type="NCBIfam" id="TIGR04056">
    <property type="entry name" value="OMP_RagA_SusC"/>
    <property type="match status" value="1"/>
</dbReference>
<evidence type="ECO:0000256" key="5">
    <source>
        <dbReference type="ARBA" id="ARBA00023136"/>
    </source>
</evidence>
<keyword evidence="4 7" id="KW-0812">Transmembrane</keyword>
<evidence type="ECO:0000259" key="9">
    <source>
        <dbReference type="Pfam" id="PF07660"/>
    </source>
</evidence>
<evidence type="ECO:0000259" key="10">
    <source>
        <dbReference type="Pfam" id="PF07715"/>
    </source>
</evidence>
<keyword evidence="2 7" id="KW-0813">Transport</keyword>
<evidence type="ECO:0000256" key="7">
    <source>
        <dbReference type="PROSITE-ProRule" id="PRU01360"/>
    </source>
</evidence>
<evidence type="ECO:0000256" key="4">
    <source>
        <dbReference type="ARBA" id="ARBA00022692"/>
    </source>
</evidence>
<reference evidence="11 12" key="1">
    <citation type="journal article" date="2009" name="Stand. Genomic Sci.">
        <title>Complete genome sequence of Pedobacter heparinus type strain (HIM 762-3).</title>
        <authorList>
            <person name="Han C."/>
            <person name="Spring S."/>
            <person name="Lapidus A."/>
            <person name="Del Rio T.G."/>
            <person name="Tice H."/>
            <person name="Copeland A."/>
            <person name="Cheng J.F."/>
            <person name="Lucas S."/>
            <person name="Chen F."/>
            <person name="Nolan M."/>
            <person name="Bruce D."/>
            <person name="Goodwin L."/>
            <person name="Pitluck S."/>
            <person name="Ivanova N."/>
            <person name="Mavromatis K."/>
            <person name="Mikhailova N."/>
            <person name="Pati A."/>
            <person name="Chen A."/>
            <person name="Palaniappan K."/>
            <person name="Land M."/>
            <person name="Hauser L."/>
            <person name="Chang Y.J."/>
            <person name="Jeffries C.C."/>
            <person name="Saunders E."/>
            <person name="Chertkov O."/>
            <person name="Brettin T."/>
            <person name="Goker M."/>
            <person name="Rohde M."/>
            <person name="Bristow J."/>
            <person name="Eisen J.A."/>
            <person name="Markowitz V."/>
            <person name="Hugenholtz P."/>
            <person name="Kyrpides N.C."/>
            <person name="Klenk H.P."/>
            <person name="Detter J.C."/>
        </authorList>
    </citation>
    <scope>NUCLEOTIDE SEQUENCE [LARGE SCALE GENOMIC DNA]</scope>
    <source>
        <strain evidence="12">ATCC 13125 / DSM 2366 / CIP 104194 / JCM 7457 / NBRC 12017 / NCIMB 9290 / NRRL B-14731 / HIM 762-3</strain>
    </source>
</reference>
<keyword evidence="6 7" id="KW-0998">Cell outer membrane</keyword>
<evidence type="ECO:0000256" key="2">
    <source>
        <dbReference type="ARBA" id="ARBA00022448"/>
    </source>
</evidence>
<dbReference type="InterPro" id="IPR039426">
    <property type="entry name" value="TonB-dep_rcpt-like"/>
</dbReference>
<dbReference type="Gene3D" id="2.170.130.10">
    <property type="entry name" value="TonB-dependent receptor, plug domain"/>
    <property type="match status" value="1"/>
</dbReference>
<feature type="domain" description="Secretin/TonB short N-terminal" evidence="9">
    <location>
        <begin position="53"/>
        <end position="104"/>
    </location>
</feature>
<dbReference type="InterPro" id="IPR008969">
    <property type="entry name" value="CarboxyPept-like_regulatory"/>
</dbReference>
<dbReference type="GO" id="GO:0009279">
    <property type="term" value="C:cell outer membrane"/>
    <property type="evidence" value="ECO:0007669"/>
    <property type="project" value="UniProtKB-SubCell"/>
</dbReference>
<evidence type="ECO:0000313" key="12">
    <source>
        <dbReference type="Proteomes" id="UP000000852"/>
    </source>
</evidence>
<gene>
    <name evidence="11" type="ordered locus">Phep_0725</name>
</gene>
<dbReference type="InterPro" id="IPR023996">
    <property type="entry name" value="TonB-dep_OMP_SusC/RagA"/>
</dbReference>
<evidence type="ECO:0000256" key="6">
    <source>
        <dbReference type="ARBA" id="ARBA00023237"/>
    </source>
</evidence>
<feature type="domain" description="TonB-dependent receptor plug" evidence="10">
    <location>
        <begin position="209"/>
        <end position="340"/>
    </location>
</feature>
<evidence type="ECO:0000256" key="1">
    <source>
        <dbReference type="ARBA" id="ARBA00004571"/>
    </source>
</evidence>
<organism evidence="11 12">
    <name type="scientific">Pedobacter heparinus (strain ATCC 13125 / DSM 2366 / CIP 104194 / JCM 7457 / NBRC 12017 / NCIMB 9290 / NRRL B-14731 / HIM 762-3)</name>
    <dbReference type="NCBI Taxonomy" id="485917"/>
    <lineage>
        <taxon>Bacteria</taxon>
        <taxon>Pseudomonadati</taxon>
        <taxon>Bacteroidota</taxon>
        <taxon>Sphingobacteriia</taxon>
        <taxon>Sphingobacteriales</taxon>
        <taxon>Sphingobacteriaceae</taxon>
        <taxon>Pedobacter</taxon>
    </lineage>
</organism>
<dbReference type="NCBIfam" id="TIGR04057">
    <property type="entry name" value="SusC_RagA_signa"/>
    <property type="match status" value="1"/>
</dbReference>
<dbReference type="HOGENOM" id="CLU_004317_0_2_10"/>
<comment type="subcellular location">
    <subcellularLocation>
        <location evidence="1 7">Cell outer membrane</location>
        <topology evidence="1 7">Multi-pass membrane protein</topology>
    </subcellularLocation>
</comment>
<name>C6Y1H1_PEDHD</name>
<keyword evidence="3 7" id="KW-1134">Transmembrane beta strand</keyword>
<dbReference type="SUPFAM" id="SSF49464">
    <property type="entry name" value="Carboxypeptidase regulatory domain-like"/>
    <property type="match status" value="1"/>
</dbReference>
<accession>C6Y1H1</accession>
<keyword evidence="12" id="KW-1185">Reference proteome</keyword>
<feature type="chain" id="PRO_5002973538" evidence="8">
    <location>
        <begin position="25"/>
        <end position="1129"/>
    </location>
</feature>
<sequence>MPKLLRVMRLAILLLIAAVFQVQAGTYAQRVTLNEKNSSLTEVLEKLGAQSGYDFVYGHALLKTAKPITVELKNAQFGEALKKVFEGQDFTYTVRNRTVVVYQKENSLFNRISDYFKAISINGKVTDEKGGALPGVTVQLKGTSTIAYTNAAGNYAITVPDENAELVFTSIGFTTQEIKVGNKTTINLTLKESTSQLEETVIVAYGSQKKKDLTGSVSTISGESLHDLPSTINLEQALQGRAAGVQVIQETGQPGAATKVRIRGSSSLLGSNQPLYIVDGVPVVAEGNIPANGNVINNDLITQGLSSPLNNLSPNDIETISILKDASATAIYGSRAANGVVIITTKKGSETKGPVYSFNTSISYQKAQTLDVLNADQFRELWTEAANNSTSTALVVQQMRNGTYFKDANTDWEKELSPINPLSRIINFSASGGNEKMRYYASIGTTAQDGTFRNSNFDRKNLLVNLDFQASSSLKFGTSINLSNSGQTSPDASLFARMYTYRPDMPVYNPDGTFTFSDGGVSENPVALSKSSNINKTNLLIGSAFGELNFARHFVLKSTLSINYNTGNLKSFYPSQTVKGGWAKATGDGTGFGQQNSSQALSHLWENILTYNQSFGKHVLEGIAGASWQGNENEYMSASGMGFPQDDILNNLSSATSNFLIYSGKTQSGLVSFFGRVNYSYADKYLLSVSARTDGSSKFAVENKWAFFPTVSAAWRLSEENFLKDVSFLDELKIRGSIGLTGQQNFGVYQWRALFAADQYGDNPAVIQTQLGNNRLKWELTTQTDIGLDFSLFKGRLNGALDYYVKNTKDLLFTALLPGNAGFANAISNLGRSQNKGFELALDGDIIRSKDFTWNLAINVATNKNKLVSLNSDFLNPANGNITPPSGGGVLRVGESLGLMYGRVAEGIIQNKAQLDALNALAPDGIYQVAGTAPGDLWYRDLNGDGKATTLDQTVIGNALPDFSGGFTNSFKYKNFRVNALFTYSVGNDLNWTAQAAAITFQSQASSENKLAIAMNRWTPEKPTSQPRAVYGDPNSNYFGSSYFVYDASFLRLKNLTIAYALPARLLQKTRFIKNIEINASGTNLLTFTSYPGADPETSNASGNDINVGLDVSRYPIAKVYTLGIRAGF</sequence>
<evidence type="ECO:0000256" key="8">
    <source>
        <dbReference type="SAM" id="SignalP"/>
    </source>
</evidence>
<dbReference type="Proteomes" id="UP000000852">
    <property type="component" value="Chromosome"/>
</dbReference>
<dbReference type="AlphaFoldDB" id="C6Y1H1"/>